<name>A0A430AHY4_9ENTE</name>
<protein>
    <recommendedName>
        <fullName evidence="2">histidine kinase</fullName>
        <ecNumber evidence="2">2.7.13.3</ecNumber>
    </recommendedName>
</protein>
<feature type="transmembrane region" description="Helical" evidence="6">
    <location>
        <begin position="60"/>
        <end position="78"/>
    </location>
</feature>
<dbReference type="EC" id="2.7.13.3" evidence="2"/>
<keyword evidence="3" id="KW-0808">Transferase</keyword>
<dbReference type="EMBL" id="NGJZ01000001">
    <property type="protein sequence ID" value="RSU07690.1"/>
    <property type="molecule type" value="Genomic_DNA"/>
</dbReference>
<dbReference type="InterPro" id="IPR050482">
    <property type="entry name" value="Sensor_HK_TwoCompSys"/>
</dbReference>
<keyword evidence="6" id="KW-0472">Membrane</keyword>
<keyword evidence="6" id="KW-1133">Transmembrane helix</keyword>
<feature type="transmembrane region" description="Helical" evidence="6">
    <location>
        <begin position="113"/>
        <end position="134"/>
    </location>
</feature>
<dbReference type="InterPro" id="IPR036890">
    <property type="entry name" value="HATPase_C_sf"/>
</dbReference>
<dbReference type="GO" id="GO:0000155">
    <property type="term" value="F:phosphorelay sensor kinase activity"/>
    <property type="evidence" value="ECO:0007669"/>
    <property type="project" value="InterPro"/>
</dbReference>
<reference evidence="8 9" key="1">
    <citation type="submission" date="2017-05" db="EMBL/GenBank/DDBJ databases">
        <title>Vagococcus spp. assemblies.</title>
        <authorList>
            <person name="Gulvik C.A."/>
        </authorList>
    </citation>
    <scope>NUCLEOTIDE SEQUENCE [LARGE SCALE GENOMIC DNA]</scope>
    <source>
        <strain evidence="8 9">DSM 24756</strain>
    </source>
</reference>
<dbReference type="Proteomes" id="UP000288669">
    <property type="component" value="Unassembled WGS sequence"/>
</dbReference>
<dbReference type="InterPro" id="IPR011712">
    <property type="entry name" value="Sig_transdc_His_kin_sub3_dim/P"/>
</dbReference>
<gene>
    <name evidence="8" type="ORF">CBF30_00165</name>
</gene>
<accession>A0A430AHY4</accession>
<evidence type="ECO:0000256" key="5">
    <source>
        <dbReference type="ARBA" id="ARBA00023012"/>
    </source>
</evidence>
<evidence type="ECO:0000256" key="6">
    <source>
        <dbReference type="SAM" id="Phobius"/>
    </source>
</evidence>
<evidence type="ECO:0000256" key="1">
    <source>
        <dbReference type="ARBA" id="ARBA00000085"/>
    </source>
</evidence>
<evidence type="ECO:0000256" key="3">
    <source>
        <dbReference type="ARBA" id="ARBA00022679"/>
    </source>
</evidence>
<comment type="catalytic activity">
    <reaction evidence="1">
        <text>ATP + protein L-histidine = ADP + protein N-phospho-L-histidine.</text>
        <dbReference type="EC" id="2.7.13.3"/>
    </reaction>
</comment>
<keyword evidence="6" id="KW-0812">Transmembrane</keyword>
<evidence type="ECO:0000259" key="7">
    <source>
        <dbReference type="Pfam" id="PF07730"/>
    </source>
</evidence>
<dbReference type="AlphaFoldDB" id="A0A430AHY4"/>
<proteinExistence type="predicted"/>
<feature type="domain" description="Signal transduction histidine kinase subgroup 3 dimerisation and phosphoacceptor" evidence="7">
    <location>
        <begin position="182"/>
        <end position="246"/>
    </location>
</feature>
<comment type="caution">
    <text evidence="8">The sequence shown here is derived from an EMBL/GenBank/DDBJ whole genome shotgun (WGS) entry which is preliminary data.</text>
</comment>
<evidence type="ECO:0000313" key="8">
    <source>
        <dbReference type="EMBL" id="RSU07690.1"/>
    </source>
</evidence>
<dbReference type="Gene3D" id="1.20.5.1930">
    <property type="match status" value="1"/>
</dbReference>
<keyword evidence="5" id="KW-0902">Two-component regulatory system</keyword>
<dbReference type="GO" id="GO:0046983">
    <property type="term" value="F:protein dimerization activity"/>
    <property type="evidence" value="ECO:0007669"/>
    <property type="project" value="InterPro"/>
</dbReference>
<dbReference type="Pfam" id="PF07730">
    <property type="entry name" value="HisKA_3"/>
    <property type="match status" value="1"/>
</dbReference>
<dbReference type="Gene3D" id="3.30.565.10">
    <property type="entry name" value="Histidine kinase-like ATPase, C-terminal domain"/>
    <property type="match status" value="1"/>
</dbReference>
<evidence type="ECO:0000313" key="9">
    <source>
        <dbReference type="Proteomes" id="UP000288669"/>
    </source>
</evidence>
<feature type="transmembrane region" description="Helical" evidence="6">
    <location>
        <begin position="140"/>
        <end position="159"/>
    </location>
</feature>
<dbReference type="PANTHER" id="PTHR24421:SF63">
    <property type="entry name" value="SENSOR HISTIDINE KINASE DESK"/>
    <property type="match status" value="1"/>
</dbReference>
<sequence>MRKFQLFPKEMGIFPILYSIFLIFPLLSLMMMPNSAEKWGNLILFFLYLVAYRKSYFNTAYYWLPYATLLLLSCYFFIVLESMPYFFIYPANVCGWVLGGTKKKEFNIGIISLYSCTILSSIVQYALTTFPFSIDNLISLFVYYCLVFFTPYAARTMYINNRKKRQKNKSNKRLEHVIRQEERIKIARDLHDSLGHSLSAISLKTDLALKLFEKVPDRSKQELQEIQAVSRATLKEVREIVTEMRHMRVMEELIRCDQLLETQGKFLMTQDETLAELLPSAVQHQVSFCIREVVTNFLRHSNGNECFLDFCQQEGKFKMNVTDNGVVKKAIQKGNGLTGMEERIKLFGGKVNLLTEHKSYKMEIVIPWEEIK</sequence>
<dbReference type="SUPFAM" id="SSF55874">
    <property type="entry name" value="ATPase domain of HSP90 chaperone/DNA topoisomerase II/histidine kinase"/>
    <property type="match status" value="1"/>
</dbReference>
<feature type="transmembrane region" description="Helical" evidence="6">
    <location>
        <begin position="12"/>
        <end position="32"/>
    </location>
</feature>
<keyword evidence="4" id="KW-0418">Kinase</keyword>
<dbReference type="PANTHER" id="PTHR24421">
    <property type="entry name" value="NITRATE/NITRITE SENSOR PROTEIN NARX-RELATED"/>
    <property type="match status" value="1"/>
</dbReference>
<evidence type="ECO:0000256" key="2">
    <source>
        <dbReference type="ARBA" id="ARBA00012438"/>
    </source>
</evidence>
<dbReference type="GO" id="GO:0016020">
    <property type="term" value="C:membrane"/>
    <property type="evidence" value="ECO:0007669"/>
    <property type="project" value="InterPro"/>
</dbReference>
<keyword evidence="9" id="KW-1185">Reference proteome</keyword>
<organism evidence="8 9">
    <name type="scientific">Vagococcus entomophilus</name>
    <dbReference type="NCBI Taxonomy" id="1160095"/>
    <lineage>
        <taxon>Bacteria</taxon>
        <taxon>Bacillati</taxon>
        <taxon>Bacillota</taxon>
        <taxon>Bacilli</taxon>
        <taxon>Lactobacillales</taxon>
        <taxon>Enterococcaceae</taxon>
        <taxon>Vagococcus</taxon>
    </lineage>
</organism>
<evidence type="ECO:0000256" key="4">
    <source>
        <dbReference type="ARBA" id="ARBA00022777"/>
    </source>
</evidence>
<dbReference type="OrthoDB" id="9797605at2"/>
<dbReference type="RefSeq" id="WP_126821600.1">
    <property type="nucleotide sequence ID" value="NZ_JBHLWU010000001.1"/>
</dbReference>